<gene>
    <name evidence="1" type="ORF">LV89_01589</name>
</gene>
<organism evidence="1 2">
    <name type="scientific">Arcicella aurantiaca</name>
    <dbReference type="NCBI Taxonomy" id="591202"/>
    <lineage>
        <taxon>Bacteria</taxon>
        <taxon>Pseudomonadati</taxon>
        <taxon>Bacteroidota</taxon>
        <taxon>Cytophagia</taxon>
        <taxon>Cytophagales</taxon>
        <taxon>Flectobacillaceae</taxon>
        <taxon>Arcicella</taxon>
    </lineage>
</organism>
<dbReference type="AlphaFoldDB" id="A0A316EBE2"/>
<sequence>MKDIFCDVEVIQSFDQINHIMKLKEEDTNQEISIGGIPDDAILLKLDIDKKEYKRKSMYLKRETPIIHKGCDYCLIIPSQQTIILFELKSMKPKEKDYVNQFVASEIFIKYCNELSNYINKSSDCFSFKRILLSPKYNITFTSSKKLQDISTSDKCGKSIEIKSPGFPDRIRLEKLLT</sequence>
<evidence type="ECO:0000313" key="2">
    <source>
        <dbReference type="Proteomes" id="UP000245489"/>
    </source>
</evidence>
<dbReference type="EMBL" id="QGGO01000007">
    <property type="protein sequence ID" value="PWK27276.1"/>
    <property type="molecule type" value="Genomic_DNA"/>
</dbReference>
<evidence type="ECO:0000313" key="1">
    <source>
        <dbReference type="EMBL" id="PWK27276.1"/>
    </source>
</evidence>
<keyword evidence="2" id="KW-1185">Reference proteome</keyword>
<protein>
    <submittedName>
        <fullName evidence="1">Uncharacterized protein</fullName>
    </submittedName>
</protein>
<dbReference type="Proteomes" id="UP000245489">
    <property type="component" value="Unassembled WGS sequence"/>
</dbReference>
<comment type="caution">
    <text evidence="1">The sequence shown here is derived from an EMBL/GenBank/DDBJ whole genome shotgun (WGS) entry which is preliminary data.</text>
</comment>
<dbReference type="RefSeq" id="WP_109742354.1">
    <property type="nucleotide sequence ID" value="NZ_QGGO01000007.1"/>
</dbReference>
<accession>A0A316EBE2</accession>
<name>A0A316EBE2_9BACT</name>
<reference evidence="1 2" key="1">
    <citation type="submission" date="2018-05" db="EMBL/GenBank/DDBJ databases">
        <title>Genomic Encyclopedia of Archaeal and Bacterial Type Strains, Phase II (KMG-II): from individual species to whole genera.</title>
        <authorList>
            <person name="Goeker M."/>
        </authorList>
    </citation>
    <scope>NUCLEOTIDE SEQUENCE [LARGE SCALE GENOMIC DNA]</scope>
    <source>
        <strain evidence="1 2">DSM 22214</strain>
    </source>
</reference>
<dbReference type="OrthoDB" id="9826938at2"/>
<proteinExistence type="predicted"/>